<protein>
    <submittedName>
        <fullName evidence="2">Uncharacterized protein</fullName>
    </submittedName>
</protein>
<proteinExistence type="predicted"/>
<feature type="coiled-coil region" evidence="1">
    <location>
        <begin position="292"/>
        <end position="326"/>
    </location>
</feature>
<keyword evidence="1" id="KW-0175">Coiled coil</keyword>
<evidence type="ECO:0000256" key="1">
    <source>
        <dbReference type="SAM" id="Coils"/>
    </source>
</evidence>
<feature type="coiled-coil region" evidence="1">
    <location>
        <begin position="240"/>
        <end position="267"/>
    </location>
</feature>
<dbReference type="EMBL" id="MFQS01000008">
    <property type="protein sequence ID" value="OGH83899.1"/>
    <property type="molecule type" value="Genomic_DNA"/>
</dbReference>
<evidence type="ECO:0000313" key="2">
    <source>
        <dbReference type="EMBL" id="OGH83899.1"/>
    </source>
</evidence>
<name>A0A1F6NJ65_9BACT</name>
<accession>A0A1F6NJ65</accession>
<gene>
    <name evidence="2" type="ORF">A2373_00715</name>
</gene>
<reference evidence="2 3" key="1">
    <citation type="journal article" date="2016" name="Nat. Commun.">
        <title>Thousands of microbial genomes shed light on interconnected biogeochemical processes in an aquifer system.</title>
        <authorList>
            <person name="Anantharaman K."/>
            <person name="Brown C.T."/>
            <person name="Hug L.A."/>
            <person name="Sharon I."/>
            <person name="Castelle C.J."/>
            <person name="Probst A.J."/>
            <person name="Thomas B.C."/>
            <person name="Singh A."/>
            <person name="Wilkins M.J."/>
            <person name="Karaoz U."/>
            <person name="Brodie E.L."/>
            <person name="Williams K.H."/>
            <person name="Hubbard S.S."/>
            <person name="Banfield J.F."/>
        </authorList>
    </citation>
    <scope>NUCLEOTIDE SEQUENCE [LARGE SCALE GENOMIC DNA]</scope>
</reference>
<evidence type="ECO:0000313" key="3">
    <source>
        <dbReference type="Proteomes" id="UP000176300"/>
    </source>
</evidence>
<dbReference type="AlphaFoldDB" id="A0A1F6NJ65"/>
<organism evidence="2 3">
    <name type="scientific">Candidatus Magasanikbacteria bacterium RIFOXYB1_FULL_40_15</name>
    <dbReference type="NCBI Taxonomy" id="1798697"/>
    <lineage>
        <taxon>Bacteria</taxon>
        <taxon>Candidatus Magasanikiibacteriota</taxon>
    </lineage>
</organism>
<comment type="caution">
    <text evidence="2">The sequence shown here is derived from an EMBL/GenBank/DDBJ whole genome shotgun (WGS) entry which is preliminary data.</text>
</comment>
<sequence>MTPKKMTGLEMLKLLCNFATTDCVAHISELTVGAEYFVLEDYLTLLKSLAQTPELTGVILDGSTSVHRPGMLGDSIVFYNRTEEEMIEHLRKVPRHEHVRWMFDQIMEIQDKALEEMRKILGPKIKIVYSIDSDDLHSTCERMLRVIVQSAEVQLEASSKSLGNDLKNLQKALTGFGKIKVSDLQNKLRELEIKEKQHTERGEKKRALAAGIAIAEIKADIKLITERDALETSRKVFKEAEKGKKHLEETDARLVELKNAIEIKEQGLIKALNTLLAQRKLLAGEKGKQTERDALDKAIKECQQKISARERKIEDIEEKIDTLEKKMGRYRQPESNPIYHRRVDDHVRKLYESFQKLGEKHDIRIVTKPDILVFGTLVIDYAHDRGRTWNPMPGSAKNMANAYLGMMESYNENIANILKEMGSSVKEVDVIMQSGHSGGFFARWQRLYLTEEEIRMQHVNTFYTGGSDGVKHVLFLAGMPFEPQHRIAKFLERGKPGRTRAGKMMDKSSHPVFIRNSKRSVAGVTLIRKHNNGFISVEPILYRLYENKEVLKPFKGVASQDDSDNHFGSPEMDMLGTLGTLAMNDRLMEDPLVLYGAKIYIGGKFNLGDTGEAPNRAWKEGHKFRRDILDAINEIPKTLVQTDTADYESVLKTTLRYANDMMGGSQENLKLTLRTVRFYLKQQFLNVYHKSPSRLRDIIAHVTGNHIDNVTRDLAIQEHDTFENWLQDLIDLHKDFPKLGTKPFPMKIMAGGEPQYFQSGMKEHEIVVHLSGYSVARQGIVEEYGTGYDGKLLTQKPYRIGMSHEGNNALQKARKQRADVFKFGHWHASSLAIDKAGHNQGRFIDEIPTTQRVTSTELAIGGLPRTAGVELKIYSQPGRYFKLFIPMEHMRRIGLAWLQAQVEQAVKDGKKPPTPKKG</sequence>
<dbReference type="Proteomes" id="UP000176300">
    <property type="component" value="Unassembled WGS sequence"/>
</dbReference>